<dbReference type="KEGG" id="nab:B1sIIB91_05515"/>
<dbReference type="OrthoDB" id="9815339at2"/>
<accession>A0A249L5G7</accession>
<keyword evidence="2" id="KW-1185">Reference proteome</keyword>
<reference evidence="1 2" key="1">
    <citation type="submission" date="2016-07" db="EMBL/GenBank/DDBJ databases">
        <title>High microdiversification within the ubiquitous acI lineage of Actinobacteria.</title>
        <authorList>
            <person name="Neuenschwander S.M."/>
            <person name="Salcher M."/>
            <person name="Ghai R."/>
            <person name="Pernthaler J."/>
        </authorList>
    </citation>
    <scope>NUCLEOTIDE SEQUENCE [LARGE SCALE GENOMIC DNA]</scope>
    <source>
        <strain evidence="1">MMS-IIB-91</strain>
    </source>
</reference>
<protein>
    <submittedName>
        <fullName evidence="1">Putative rhamnan synthesis protein</fullName>
    </submittedName>
</protein>
<evidence type="ECO:0000313" key="2">
    <source>
        <dbReference type="Proteomes" id="UP000217210"/>
    </source>
</evidence>
<dbReference type="EMBL" id="CP016779">
    <property type="protein sequence ID" value="ASY24331.1"/>
    <property type="molecule type" value="Genomic_DNA"/>
</dbReference>
<gene>
    <name evidence="1" type="ORF">B1sIIB91_05515</name>
</gene>
<dbReference type="AlphaFoldDB" id="A0A249L5G7"/>
<dbReference type="RefSeq" id="WP_095688589.1">
    <property type="nucleotide sequence ID" value="NZ_CP016779.1"/>
</dbReference>
<proteinExistence type="predicted"/>
<evidence type="ECO:0000313" key="1">
    <source>
        <dbReference type="EMBL" id="ASY24331.1"/>
    </source>
</evidence>
<name>A0A249L5G7_9ACTN</name>
<dbReference type="Proteomes" id="UP000217210">
    <property type="component" value="Chromosome"/>
</dbReference>
<organism evidence="1 2">
    <name type="scientific">Candidatus Nanopelagicus abundans</name>
    <dbReference type="NCBI Taxonomy" id="1884916"/>
    <lineage>
        <taxon>Bacteria</taxon>
        <taxon>Bacillati</taxon>
        <taxon>Actinomycetota</taxon>
        <taxon>Actinomycetes</taxon>
        <taxon>Candidatus Nanopelagicales</taxon>
        <taxon>Candidatus Nanopelagicaceae</taxon>
        <taxon>Candidatus Nanopelagicus</taxon>
    </lineage>
</organism>
<sequence length="326" mass="38007">MKKNKLSESSRDFGFKLYEFISALKDHFCSDSENQEIYVNAKDGTFNEARIFLYVKYSNDYKFTKMETLLFEKVSFEGLKVYIVVNSDLPKPFEFSRYPSIVRKNLGFDLGAYRDFTKRLGPNCQRLVIINDSLLWNPNSFLEIVRNIGDKDGISFFTNSFQPRKHYQSYFVSISGQEAFLEFQNWMKQIRNWRSKFAAVSFGELRNGKILSKVSVIYPYEDLITTLKKEQLSQDKKESSRTDFVQRQVLAKKSLNPTHFFWRELLEKGFPGIKKDLVSRNPSGIPDLSNAVLNEFGFKGVTLLPNNNEMKSSKKIITFFRNLISV</sequence>